<dbReference type="GO" id="GO:0003700">
    <property type="term" value="F:DNA-binding transcription factor activity"/>
    <property type="evidence" value="ECO:0007669"/>
    <property type="project" value="TreeGrafter"/>
</dbReference>
<name>A0A2H0LX15_9BACT</name>
<proteinExistence type="predicted"/>
<organism evidence="3 4">
    <name type="scientific">Candidatus Ghiorseimicrobium undicola</name>
    <dbReference type="NCBI Taxonomy" id="1974746"/>
    <lineage>
        <taxon>Bacteria</taxon>
        <taxon>Pseudomonadati</taxon>
        <taxon>Candidatus Omnitrophota</taxon>
        <taxon>Candidatus Ghiorseimicrobium</taxon>
    </lineage>
</organism>
<dbReference type="AlphaFoldDB" id="A0A2H0LX15"/>
<dbReference type="PANTHER" id="PTHR46797">
    <property type="entry name" value="HTH-TYPE TRANSCRIPTIONAL REGULATOR"/>
    <property type="match status" value="1"/>
</dbReference>
<evidence type="ECO:0000313" key="4">
    <source>
        <dbReference type="Proteomes" id="UP000229641"/>
    </source>
</evidence>
<dbReference type="Gene3D" id="1.10.260.40">
    <property type="entry name" value="lambda repressor-like DNA-binding domains"/>
    <property type="match status" value="1"/>
</dbReference>
<comment type="caution">
    <text evidence="3">The sequence shown here is derived from an EMBL/GenBank/DDBJ whole genome shotgun (WGS) entry which is preliminary data.</text>
</comment>
<gene>
    <name evidence="3" type="ORF">COV72_05780</name>
</gene>
<dbReference type="InterPro" id="IPR050807">
    <property type="entry name" value="TransReg_Diox_bact_type"/>
</dbReference>
<evidence type="ECO:0000259" key="2">
    <source>
        <dbReference type="PROSITE" id="PS50943"/>
    </source>
</evidence>
<accession>A0A2H0LX15</accession>
<dbReference type="PROSITE" id="PS50943">
    <property type="entry name" value="HTH_CROC1"/>
    <property type="match status" value="1"/>
</dbReference>
<dbReference type="SUPFAM" id="SSF47413">
    <property type="entry name" value="lambda repressor-like DNA-binding domains"/>
    <property type="match status" value="1"/>
</dbReference>
<dbReference type="GO" id="GO:0003677">
    <property type="term" value="F:DNA binding"/>
    <property type="evidence" value="ECO:0007669"/>
    <property type="project" value="UniProtKB-KW"/>
</dbReference>
<dbReference type="EMBL" id="PCWA01000083">
    <property type="protein sequence ID" value="PIQ88926.1"/>
    <property type="molecule type" value="Genomic_DNA"/>
</dbReference>
<dbReference type="CDD" id="cd00093">
    <property type="entry name" value="HTH_XRE"/>
    <property type="match status" value="1"/>
</dbReference>
<dbReference type="SMART" id="SM00530">
    <property type="entry name" value="HTH_XRE"/>
    <property type="match status" value="1"/>
</dbReference>
<feature type="domain" description="HTH cro/C1-type" evidence="2">
    <location>
        <begin position="8"/>
        <end position="61"/>
    </location>
</feature>
<dbReference type="Proteomes" id="UP000229641">
    <property type="component" value="Unassembled WGS sequence"/>
</dbReference>
<dbReference type="InterPro" id="IPR010982">
    <property type="entry name" value="Lambda_DNA-bd_dom_sf"/>
</dbReference>
<evidence type="ECO:0000256" key="1">
    <source>
        <dbReference type="ARBA" id="ARBA00023125"/>
    </source>
</evidence>
<sequence>MNIITYCRQRRQYNNLTQLQLAQKSGISQGAISDIENGHREVTTKTILRLSNALGLSPADMFTPPPFNIVKLDRHQIDALAKNIISGNTSIGMAQNQLCQDIASLLVNKLKAHKVKGAKRNTAIRWNTASRYLKAKEKYPPEILAQILHRVDKLLS</sequence>
<reference evidence="3 4" key="1">
    <citation type="submission" date="2017-09" db="EMBL/GenBank/DDBJ databases">
        <title>Depth-based differentiation of microbial function through sediment-hosted aquifers and enrichment of novel symbionts in the deep terrestrial subsurface.</title>
        <authorList>
            <person name="Probst A.J."/>
            <person name="Ladd B."/>
            <person name="Jarett J.K."/>
            <person name="Geller-Mcgrath D.E."/>
            <person name="Sieber C.M."/>
            <person name="Emerson J.B."/>
            <person name="Anantharaman K."/>
            <person name="Thomas B.C."/>
            <person name="Malmstrom R."/>
            <person name="Stieglmeier M."/>
            <person name="Klingl A."/>
            <person name="Woyke T."/>
            <person name="Ryan C.M."/>
            <person name="Banfield J.F."/>
        </authorList>
    </citation>
    <scope>NUCLEOTIDE SEQUENCE [LARGE SCALE GENOMIC DNA]</scope>
    <source>
        <strain evidence="3">CG11_big_fil_rev_8_21_14_0_20_42_13</strain>
    </source>
</reference>
<dbReference type="PANTHER" id="PTHR46797:SF1">
    <property type="entry name" value="METHYLPHOSPHONATE SYNTHASE"/>
    <property type="match status" value="1"/>
</dbReference>
<dbReference type="GO" id="GO:0005829">
    <property type="term" value="C:cytosol"/>
    <property type="evidence" value="ECO:0007669"/>
    <property type="project" value="TreeGrafter"/>
</dbReference>
<dbReference type="Pfam" id="PF01381">
    <property type="entry name" value="HTH_3"/>
    <property type="match status" value="1"/>
</dbReference>
<evidence type="ECO:0000313" key="3">
    <source>
        <dbReference type="EMBL" id="PIQ88926.1"/>
    </source>
</evidence>
<dbReference type="InterPro" id="IPR001387">
    <property type="entry name" value="Cro/C1-type_HTH"/>
</dbReference>
<keyword evidence="1" id="KW-0238">DNA-binding</keyword>
<protein>
    <recommendedName>
        <fullName evidence="2">HTH cro/C1-type domain-containing protein</fullName>
    </recommendedName>
</protein>